<gene>
    <name evidence="1" type="ORF">RRG08_049816</name>
</gene>
<protein>
    <submittedName>
        <fullName evidence="1">Uncharacterized protein</fullName>
    </submittedName>
</protein>
<comment type="caution">
    <text evidence="1">The sequence shown here is derived from an EMBL/GenBank/DDBJ whole genome shotgun (WGS) entry which is preliminary data.</text>
</comment>
<accession>A0AAE0XPI5</accession>
<evidence type="ECO:0000313" key="2">
    <source>
        <dbReference type="Proteomes" id="UP001283361"/>
    </source>
</evidence>
<reference evidence="1" key="1">
    <citation type="journal article" date="2023" name="G3 (Bethesda)">
        <title>A reference genome for the long-term kleptoplast-retaining sea slug Elysia crispata morphotype clarki.</title>
        <authorList>
            <person name="Eastman K.E."/>
            <person name="Pendleton A.L."/>
            <person name="Shaikh M.A."/>
            <person name="Suttiyut T."/>
            <person name="Ogas R."/>
            <person name="Tomko P."/>
            <person name="Gavelis G."/>
            <person name="Widhalm J.R."/>
            <person name="Wisecaver J.H."/>
        </authorList>
    </citation>
    <scope>NUCLEOTIDE SEQUENCE</scope>
    <source>
        <strain evidence="1">ECLA1</strain>
    </source>
</reference>
<dbReference type="Proteomes" id="UP001283361">
    <property type="component" value="Unassembled WGS sequence"/>
</dbReference>
<sequence>MINDSKTSALPHSLSRHLTGSSAATPWRYKRCGKKTKRISGNFPDFSLVEILTISLMIPPLWLLAGNTPRERSWYPGHGGEDRNYANTFSFAPRCLIPSILVFDAGGFHYEMEACGMTYNELILRIVMCFLSGGLELLEDEYASVQCVP</sequence>
<proteinExistence type="predicted"/>
<evidence type="ECO:0000313" key="1">
    <source>
        <dbReference type="EMBL" id="KAK3701933.1"/>
    </source>
</evidence>
<dbReference type="AlphaFoldDB" id="A0AAE0XPI5"/>
<dbReference type="EMBL" id="JAWDGP010007872">
    <property type="protein sequence ID" value="KAK3701933.1"/>
    <property type="molecule type" value="Genomic_DNA"/>
</dbReference>
<keyword evidence="2" id="KW-1185">Reference proteome</keyword>
<name>A0AAE0XPI5_9GAST</name>
<organism evidence="1 2">
    <name type="scientific">Elysia crispata</name>
    <name type="common">lettuce slug</name>
    <dbReference type="NCBI Taxonomy" id="231223"/>
    <lineage>
        <taxon>Eukaryota</taxon>
        <taxon>Metazoa</taxon>
        <taxon>Spiralia</taxon>
        <taxon>Lophotrochozoa</taxon>
        <taxon>Mollusca</taxon>
        <taxon>Gastropoda</taxon>
        <taxon>Heterobranchia</taxon>
        <taxon>Euthyneura</taxon>
        <taxon>Panpulmonata</taxon>
        <taxon>Sacoglossa</taxon>
        <taxon>Placobranchoidea</taxon>
        <taxon>Plakobranchidae</taxon>
        <taxon>Elysia</taxon>
    </lineage>
</organism>